<reference evidence="1 2" key="1">
    <citation type="submission" date="2021-03" db="EMBL/GenBank/DDBJ databases">
        <title>novel species isolated from a fishpond in China.</title>
        <authorList>
            <person name="Lu H."/>
            <person name="Cai Z."/>
        </authorList>
    </citation>
    <scope>NUCLEOTIDE SEQUENCE [LARGE SCALE GENOMIC DNA]</scope>
    <source>
        <strain evidence="1 2">YJ13C</strain>
    </source>
</reference>
<sequence length="92" mass="10204">MTRLRILCTQKTSSKNNPLEITHIGGVNGRGEKWKITVKEAVEGIQSGNFEFYLVENFAEIPVIVTSENPNSLFATGNGFLHNLLEDLPDCP</sequence>
<evidence type="ECO:0008006" key="3">
    <source>
        <dbReference type="Google" id="ProtNLM"/>
    </source>
</evidence>
<protein>
    <recommendedName>
        <fullName evidence="3">DUF3892 domain-containing protein</fullName>
    </recommendedName>
</protein>
<dbReference type="EMBL" id="JAFKCU010000008">
    <property type="protein sequence ID" value="MBN7818045.1"/>
    <property type="molecule type" value="Genomic_DNA"/>
</dbReference>
<accession>A0ABS3CLT4</accession>
<evidence type="ECO:0000313" key="2">
    <source>
        <dbReference type="Proteomes" id="UP000664480"/>
    </source>
</evidence>
<evidence type="ECO:0000313" key="1">
    <source>
        <dbReference type="EMBL" id="MBN7818045.1"/>
    </source>
</evidence>
<keyword evidence="2" id="KW-1185">Reference proteome</keyword>
<proteinExistence type="predicted"/>
<organism evidence="1 2">
    <name type="scientific">Algoriphagus pacificus</name>
    <dbReference type="NCBI Taxonomy" id="2811234"/>
    <lineage>
        <taxon>Bacteria</taxon>
        <taxon>Pseudomonadati</taxon>
        <taxon>Bacteroidota</taxon>
        <taxon>Cytophagia</taxon>
        <taxon>Cytophagales</taxon>
        <taxon>Cyclobacteriaceae</taxon>
        <taxon>Algoriphagus</taxon>
    </lineage>
</organism>
<comment type="caution">
    <text evidence="1">The sequence shown here is derived from an EMBL/GenBank/DDBJ whole genome shotgun (WGS) entry which is preliminary data.</text>
</comment>
<dbReference type="RefSeq" id="WP_206588709.1">
    <property type="nucleotide sequence ID" value="NZ_JAFKCU010000008.1"/>
</dbReference>
<name>A0ABS3CLT4_9BACT</name>
<gene>
    <name evidence="1" type="ORF">J0A69_21580</name>
</gene>
<dbReference type="Proteomes" id="UP000664480">
    <property type="component" value="Unassembled WGS sequence"/>
</dbReference>